<reference evidence="2" key="1">
    <citation type="journal article" date="2022" name="Int. J. Mol. Sci.">
        <title>Draft Genome of Tanacetum Coccineum: Genomic Comparison of Closely Related Tanacetum-Family Plants.</title>
        <authorList>
            <person name="Yamashiro T."/>
            <person name="Shiraishi A."/>
            <person name="Nakayama K."/>
            <person name="Satake H."/>
        </authorList>
    </citation>
    <scope>NUCLEOTIDE SEQUENCE</scope>
</reference>
<organism evidence="2 3">
    <name type="scientific">Tanacetum coccineum</name>
    <dbReference type="NCBI Taxonomy" id="301880"/>
    <lineage>
        <taxon>Eukaryota</taxon>
        <taxon>Viridiplantae</taxon>
        <taxon>Streptophyta</taxon>
        <taxon>Embryophyta</taxon>
        <taxon>Tracheophyta</taxon>
        <taxon>Spermatophyta</taxon>
        <taxon>Magnoliopsida</taxon>
        <taxon>eudicotyledons</taxon>
        <taxon>Gunneridae</taxon>
        <taxon>Pentapetalae</taxon>
        <taxon>asterids</taxon>
        <taxon>campanulids</taxon>
        <taxon>Asterales</taxon>
        <taxon>Asteraceae</taxon>
        <taxon>Asteroideae</taxon>
        <taxon>Anthemideae</taxon>
        <taxon>Anthemidinae</taxon>
        <taxon>Tanacetum</taxon>
    </lineage>
</organism>
<dbReference type="InterPro" id="IPR043502">
    <property type="entry name" value="DNA/RNA_pol_sf"/>
</dbReference>
<dbReference type="Pfam" id="PF00078">
    <property type="entry name" value="RVT_1"/>
    <property type="match status" value="1"/>
</dbReference>
<dbReference type="PROSITE" id="PS50878">
    <property type="entry name" value="RT_POL"/>
    <property type="match status" value="1"/>
</dbReference>
<name>A0ABQ5J110_9ASTR</name>
<dbReference type="GO" id="GO:0003964">
    <property type="term" value="F:RNA-directed DNA polymerase activity"/>
    <property type="evidence" value="ECO:0007669"/>
    <property type="project" value="UniProtKB-KW"/>
</dbReference>
<comment type="caution">
    <text evidence="2">The sequence shown here is derived from an EMBL/GenBank/DDBJ whole genome shotgun (WGS) entry which is preliminary data.</text>
</comment>
<keyword evidence="3" id="KW-1185">Reference proteome</keyword>
<sequence length="202" mass="23404">SVIGKDICQAVKDFFVNGKLLGEVNATIISLVLKVPNPDRVSEFRPIACYNELFKGYYRKQKIKKVAFKIDLQKAYDTIKWDFLRVVLEQFGFPKKMVKWIMVCVSTTKFSININEEREGYFSGGRGLRQGDPMSPNLFTLVIEAFNLILRRHINDTKEFKYHQGCQKLGITHLCFADDLLVFCHWIICSISYFTVNILTEL</sequence>
<dbReference type="Proteomes" id="UP001151760">
    <property type="component" value="Unassembled WGS sequence"/>
</dbReference>
<feature type="non-terminal residue" evidence="2">
    <location>
        <position position="1"/>
    </location>
</feature>
<keyword evidence="2" id="KW-0808">Transferase</keyword>
<dbReference type="InterPro" id="IPR000477">
    <property type="entry name" value="RT_dom"/>
</dbReference>
<accession>A0ABQ5J110</accession>
<gene>
    <name evidence="2" type="ORF">Tco_1122604</name>
</gene>
<dbReference type="SUPFAM" id="SSF56672">
    <property type="entry name" value="DNA/RNA polymerases"/>
    <property type="match status" value="1"/>
</dbReference>
<evidence type="ECO:0000259" key="1">
    <source>
        <dbReference type="PROSITE" id="PS50878"/>
    </source>
</evidence>
<proteinExistence type="predicted"/>
<reference evidence="2" key="2">
    <citation type="submission" date="2022-01" db="EMBL/GenBank/DDBJ databases">
        <authorList>
            <person name="Yamashiro T."/>
            <person name="Shiraishi A."/>
            <person name="Satake H."/>
            <person name="Nakayama K."/>
        </authorList>
    </citation>
    <scope>NUCLEOTIDE SEQUENCE</scope>
</reference>
<keyword evidence="2" id="KW-0548">Nucleotidyltransferase</keyword>
<dbReference type="PANTHER" id="PTHR33116">
    <property type="entry name" value="REVERSE TRANSCRIPTASE ZINC-BINDING DOMAIN-CONTAINING PROTEIN-RELATED-RELATED"/>
    <property type="match status" value="1"/>
</dbReference>
<feature type="domain" description="Reverse transcriptase" evidence="1">
    <location>
        <begin position="1"/>
        <end position="202"/>
    </location>
</feature>
<dbReference type="EMBL" id="BQNB010021416">
    <property type="protein sequence ID" value="GJU06174.1"/>
    <property type="molecule type" value="Genomic_DNA"/>
</dbReference>
<protein>
    <submittedName>
        <fullName evidence="2">RNA-directed DNA polymerase, eukaryota, reverse transcriptase zinc-binding domain protein</fullName>
    </submittedName>
</protein>
<dbReference type="PANTHER" id="PTHR33116:SF78">
    <property type="entry name" value="OS12G0587133 PROTEIN"/>
    <property type="match status" value="1"/>
</dbReference>
<evidence type="ECO:0000313" key="2">
    <source>
        <dbReference type="EMBL" id="GJU06174.1"/>
    </source>
</evidence>
<evidence type="ECO:0000313" key="3">
    <source>
        <dbReference type="Proteomes" id="UP001151760"/>
    </source>
</evidence>
<keyword evidence="2" id="KW-0695">RNA-directed DNA polymerase</keyword>